<dbReference type="GO" id="GO:0051536">
    <property type="term" value="F:iron-sulfur cluster binding"/>
    <property type="evidence" value="ECO:0007669"/>
    <property type="project" value="UniProtKB-KW"/>
</dbReference>
<keyword evidence="2" id="KW-0949">S-adenosyl-L-methionine</keyword>
<dbReference type="EMBL" id="AACDKP010000006">
    <property type="protein sequence ID" value="EAK1067336.1"/>
    <property type="molecule type" value="Genomic_DNA"/>
</dbReference>
<dbReference type="SFLD" id="SFLDS00029">
    <property type="entry name" value="Radical_SAM"/>
    <property type="match status" value="1"/>
</dbReference>
<gene>
    <name evidence="6" type="ORF">A9348_06480</name>
</gene>
<dbReference type="InterPro" id="IPR058240">
    <property type="entry name" value="rSAM_sf"/>
</dbReference>
<comment type="caution">
    <text evidence="6">The sequence shown here is derived from an EMBL/GenBank/DDBJ whole genome shotgun (WGS) entry which is preliminary data.</text>
</comment>
<comment type="cofactor">
    <cofactor evidence="1">
        <name>[4Fe-4S] cluster</name>
        <dbReference type="ChEBI" id="CHEBI:49883"/>
    </cofactor>
</comment>
<sequence length="375" mass="44395">MQRFKKWFLSIIKNFKQHEKIKIDLNNTKIDLNNTKIDLNNTKIDLNNTKIDLNNTKIDLNNTKIDLNNTKIDLNNTKIDLNNTKIDLNNTKIELSQLKKEHYKVLDFHLRKITPQAFLEIVEIHLAESCNLNCFGCNHFSQIAEKEFPDIEIFKKDMQRLSEISKGIVGTFRLMGGEPLLNPNCIQFFDITRYFFPKSAIWLVTNGILLDKQNEDFWNSCQRNKMQIRPTKYPIKINWDLIKDKCDQYDIPLIFFNNGELEKTSWKFSLDPSGNCDNYHSFTNCSMANHCVQFKDGKLFTCTFPAHVQHFNKKYGNHFEVCEFDFIDIYKAKDYQEILFFLSKPIPFCRYCKVSQWAEIGKWRSSNKTKHEYLI</sequence>
<keyword evidence="5" id="KW-0411">Iron-sulfur</keyword>
<evidence type="ECO:0000256" key="3">
    <source>
        <dbReference type="ARBA" id="ARBA00022723"/>
    </source>
</evidence>
<dbReference type="Gene3D" id="3.20.20.70">
    <property type="entry name" value="Aldolase class I"/>
    <property type="match status" value="1"/>
</dbReference>
<dbReference type="SUPFAM" id="SSF102114">
    <property type="entry name" value="Radical SAM enzymes"/>
    <property type="match status" value="1"/>
</dbReference>
<protein>
    <submittedName>
        <fullName evidence="6">4Fe-4S cluster-binding domain-containing protein</fullName>
    </submittedName>
</protein>
<proteinExistence type="predicted"/>
<keyword evidence="3" id="KW-0479">Metal-binding</keyword>
<dbReference type="InterPro" id="IPR007197">
    <property type="entry name" value="rSAM"/>
</dbReference>
<keyword evidence="4" id="KW-0408">Iron</keyword>
<evidence type="ECO:0000256" key="1">
    <source>
        <dbReference type="ARBA" id="ARBA00001966"/>
    </source>
</evidence>
<reference evidence="6" key="1">
    <citation type="submission" date="2018-05" db="EMBL/GenBank/DDBJ databases">
        <authorList>
            <consortium name="PulseNet: The National Subtyping Network for Foodborne Disease Surveillance"/>
            <person name="Tarr C.L."/>
            <person name="Trees E."/>
            <person name="Katz L.S."/>
            <person name="Carleton-Romer H.A."/>
            <person name="Stroika S."/>
            <person name="Kucerova Z."/>
            <person name="Roache K.F."/>
            <person name="Sabol A.L."/>
            <person name="Besser J."/>
            <person name="Gerner-Smidt P."/>
        </authorList>
    </citation>
    <scope>NUCLEOTIDE SEQUENCE</scope>
    <source>
        <strain evidence="6">2010D-8349</strain>
    </source>
</reference>
<evidence type="ECO:0000256" key="2">
    <source>
        <dbReference type="ARBA" id="ARBA00022691"/>
    </source>
</evidence>
<dbReference type="RefSeq" id="WP_126374141.1">
    <property type="nucleotide sequence ID" value="NZ_CP131440.1"/>
</dbReference>
<dbReference type="GO" id="GO:0046872">
    <property type="term" value="F:metal ion binding"/>
    <property type="evidence" value="ECO:0007669"/>
    <property type="project" value="UniProtKB-KW"/>
</dbReference>
<evidence type="ECO:0000256" key="4">
    <source>
        <dbReference type="ARBA" id="ARBA00023004"/>
    </source>
</evidence>
<accession>A0A5T0N6B8</accession>
<evidence type="ECO:0000313" key="6">
    <source>
        <dbReference type="EMBL" id="EAK1067336.1"/>
    </source>
</evidence>
<dbReference type="CDD" id="cd01335">
    <property type="entry name" value="Radical_SAM"/>
    <property type="match status" value="1"/>
</dbReference>
<organism evidence="6">
    <name type="scientific">Campylobacter jejuni</name>
    <dbReference type="NCBI Taxonomy" id="197"/>
    <lineage>
        <taxon>Bacteria</taxon>
        <taxon>Pseudomonadati</taxon>
        <taxon>Campylobacterota</taxon>
        <taxon>Epsilonproteobacteria</taxon>
        <taxon>Campylobacterales</taxon>
        <taxon>Campylobacteraceae</taxon>
        <taxon>Campylobacter</taxon>
    </lineage>
</organism>
<dbReference type="GO" id="GO:0003824">
    <property type="term" value="F:catalytic activity"/>
    <property type="evidence" value="ECO:0007669"/>
    <property type="project" value="InterPro"/>
</dbReference>
<dbReference type="InterPro" id="IPR013785">
    <property type="entry name" value="Aldolase_TIM"/>
</dbReference>
<name>A0A5T0N6B8_CAMJU</name>
<dbReference type="AlphaFoldDB" id="A0A5T0N6B8"/>
<evidence type="ECO:0000256" key="5">
    <source>
        <dbReference type="ARBA" id="ARBA00023014"/>
    </source>
</evidence>